<name>A0A6I4J2J4_9SPHN</name>
<accession>A0A6I4J2J4</accession>
<dbReference type="InterPro" id="IPR018759">
    <property type="entry name" value="BBP2_2"/>
</dbReference>
<dbReference type="RefSeq" id="WP_157026635.1">
    <property type="nucleotide sequence ID" value="NZ_WQMS01000007.1"/>
</dbReference>
<protein>
    <submittedName>
        <fullName evidence="1">Outer membrane beta-barrel protein</fullName>
    </submittedName>
</protein>
<organism evidence="1 2">
    <name type="scientific">Sphingomonas horti</name>
    <dbReference type="NCBI Taxonomy" id="2682842"/>
    <lineage>
        <taxon>Bacteria</taxon>
        <taxon>Pseudomonadati</taxon>
        <taxon>Pseudomonadota</taxon>
        <taxon>Alphaproteobacteria</taxon>
        <taxon>Sphingomonadales</taxon>
        <taxon>Sphingomonadaceae</taxon>
        <taxon>Sphingomonas</taxon>
    </lineage>
</organism>
<evidence type="ECO:0000313" key="1">
    <source>
        <dbReference type="EMBL" id="MVO77671.1"/>
    </source>
</evidence>
<sequence length="382" mass="41472">MDASYDSNVFGLSDPLIERGALGNRSKDDFSLSPSLSTDLFLPFGRQSVYARGTVAYDLYASNSRLNRLNISLGMGGNVQVTNSCTAGTDLNYTRSRSNAGDVFAVLDGALVRLGNTVEFRSVGVRGQCAGAIGISPSIGYTHSETRNSSAFYAFNDSNQDTVDASIGYQRPSLGRVSIYGNYSKGEYPNRNVLGLPATIPGIPADGVTSYSAGARFERSIGTRLSGSASFGFSWVDPKNIFSQKFRGTTYSLQVNIIPTNRMSLDLVASRSAQLSNTVFASYSVTNLYALNGTYKVNDRLSANFGVSQQKRNYRQSASTVDQAAFLTEDKFTRAYGGFAYNLNRRIRLNGLVSQQRRQADNPLFRYNNTTATLGVSLSLGR</sequence>
<reference evidence="1 2" key="1">
    <citation type="submission" date="2019-12" db="EMBL/GenBank/DDBJ databases">
        <authorList>
            <person name="Huq M.A."/>
        </authorList>
    </citation>
    <scope>NUCLEOTIDE SEQUENCE [LARGE SCALE GENOMIC DNA]</scope>
    <source>
        <strain evidence="1 2">MAH-20</strain>
    </source>
</reference>
<evidence type="ECO:0000313" key="2">
    <source>
        <dbReference type="Proteomes" id="UP000441389"/>
    </source>
</evidence>
<dbReference type="EMBL" id="WQMS01000007">
    <property type="protein sequence ID" value="MVO77671.1"/>
    <property type="molecule type" value="Genomic_DNA"/>
</dbReference>
<proteinExistence type="predicted"/>
<dbReference type="Pfam" id="PF10082">
    <property type="entry name" value="BBP2_2"/>
    <property type="match status" value="1"/>
</dbReference>
<dbReference type="Proteomes" id="UP000441389">
    <property type="component" value="Unassembled WGS sequence"/>
</dbReference>
<keyword evidence="2" id="KW-1185">Reference proteome</keyword>
<comment type="caution">
    <text evidence="1">The sequence shown here is derived from an EMBL/GenBank/DDBJ whole genome shotgun (WGS) entry which is preliminary data.</text>
</comment>
<dbReference type="AlphaFoldDB" id="A0A6I4J2J4"/>
<gene>
    <name evidence="1" type="ORF">GON01_06945</name>
</gene>